<feature type="transmembrane region" description="Helical" evidence="2">
    <location>
        <begin position="6"/>
        <end position="26"/>
    </location>
</feature>
<keyword evidence="6" id="KW-1185">Reference proteome</keyword>
<dbReference type="InterPro" id="IPR000742">
    <property type="entry name" value="EGF"/>
</dbReference>
<name>A0AAD3MQE2_LATJO</name>
<evidence type="ECO:0000256" key="1">
    <source>
        <dbReference type="PROSITE-ProRule" id="PRU00076"/>
    </source>
</evidence>
<dbReference type="Pfam" id="PF00008">
    <property type="entry name" value="EGF"/>
    <property type="match status" value="1"/>
</dbReference>
<comment type="caution">
    <text evidence="4">The sequence shown here is derived from an EMBL/GenBank/DDBJ whole genome shotgun (WGS) entry which is preliminary data.</text>
</comment>
<evidence type="ECO:0000256" key="2">
    <source>
        <dbReference type="SAM" id="Phobius"/>
    </source>
</evidence>
<proteinExistence type="predicted"/>
<dbReference type="PROSITE" id="PS50026">
    <property type="entry name" value="EGF_3"/>
    <property type="match status" value="1"/>
</dbReference>
<dbReference type="EMBL" id="BRZM01004551">
    <property type="protein sequence ID" value="GLD57997.1"/>
    <property type="molecule type" value="Genomic_DNA"/>
</dbReference>
<keyword evidence="1" id="KW-0245">EGF-like domain</keyword>
<keyword evidence="2" id="KW-0472">Membrane</keyword>
<feature type="domain" description="EGF-like" evidence="3">
    <location>
        <begin position="100"/>
        <end position="131"/>
    </location>
</feature>
<protein>
    <submittedName>
        <fullName evidence="4">Neural-cadherin-like protein</fullName>
    </submittedName>
</protein>
<keyword evidence="2" id="KW-1133">Transmembrane helix</keyword>
<comment type="caution">
    <text evidence="1">Lacks conserved residue(s) required for the propagation of feature annotation.</text>
</comment>
<dbReference type="CDD" id="cd00054">
    <property type="entry name" value="EGF_CA"/>
    <property type="match status" value="1"/>
</dbReference>
<evidence type="ECO:0000259" key="3">
    <source>
        <dbReference type="PROSITE" id="PS50026"/>
    </source>
</evidence>
<sequence length="155" mass="16703">MEIQTFVSSLTIIVIPIFVSLTSSLLPRSDSLQLQSLLRVNVSQVQVDECVHTDCKTSGGCSTQLSISDSPTLVDSGAFSLVSVKVTSSAVCGCAAREMTHRPCSSYPTNPCLNGGTCIDTQDGYRWAACLQLFRKTGVEKKIENRHRSAVQSSL</sequence>
<dbReference type="Gene3D" id="2.10.25.10">
    <property type="entry name" value="Laminin"/>
    <property type="match status" value="1"/>
</dbReference>
<dbReference type="SUPFAM" id="SSF57196">
    <property type="entry name" value="EGF/Laminin"/>
    <property type="match status" value="1"/>
</dbReference>
<keyword evidence="2" id="KW-0812">Transmembrane</keyword>
<accession>A0AAD3MQE2</accession>
<evidence type="ECO:0000313" key="4">
    <source>
        <dbReference type="EMBL" id="GLD57997.1"/>
    </source>
</evidence>
<gene>
    <name evidence="4" type="ORF">AKAME5_002879100</name>
    <name evidence="5" type="ORF">AKAME5_002879200</name>
</gene>
<evidence type="ECO:0000313" key="5">
    <source>
        <dbReference type="EMBL" id="GLD58011.1"/>
    </source>
</evidence>
<dbReference type="Proteomes" id="UP001279410">
    <property type="component" value="Unassembled WGS sequence"/>
</dbReference>
<dbReference type="EMBL" id="BRZM01004553">
    <property type="protein sequence ID" value="GLD58011.1"/>
    <property type="molecule type" value="Genomic_DNA"/>
</dbReference>
<dbReference type="AlphaFoldDB" id="A0AAD3MQE2"/>
<evidence type="ECO:0000313" key="6">
    <source>
        <dbReference type="Proteomes" id="UP001279410"/>
    </source>
</evidence>
<organism evidence="4 6">
    <name type="scientific">Lates japonicus</name>
    <name type="common">Japanese lates</name>
    <dbReference type="NCBI Taxonomy" id="270547"/>
    <lineage>
        <taxon>Eukaryota</taxon>
        <taxon>Metazoa</taxon>
        <taxon>Chordata</taxon>
        <taxon>Craniata</taxon>
        <taxon>Vertebrata</taxon>
        <taxon>Euteleostomi</taxon>
        <taxon>Actinopterygii</taxon>
        <taxon>Neopterygii</taxon>
        <taxon>Teleostei</taxon>
        <taxon>Neoteleostei</taxon>
        <taxon>Acanthomorphata</taxon>
        <taxon>Carangaria</taxon>
        <taxon>Carangaria incertae sedis</taxon>
        <taxon>Centropomidae</taxon>
        <taxon>Lates</taxon>
    </lineage>
</organism>
<reference evidence="4" key="1">
    <citation type="submission" date="2022-08" db="EMBL/GenBank/DDBJ databases">
        <title>Genome sequencing of akame (Lates japonicus).</title>
        <authorList>
            <person name="Hashiguchi Y."/>
            <person name="Takahashi H."/>
        </authorList>
    </citation>
    <scope>NUCLEOTIDE SEQUENCE</scope>
    <source>
        <strain evidence="4">Kochi</strain>
    </source>
</reference>